<feature type="region of interest" description="Disordered" evidence="1">
    <location>
        <begin position="62"/>
        <end position="92"/>
    </location>
</feature>
<evidence type="ECO:0000313" key="4">
    <source>
        <dbReference type="Proteomes" id="UP000789405"/>
    </source>
</evidence>
<reference evidence="3" key="1">
    <citation type="submission" date="2021-06" db="EMBL/GenBank/DDBJ databases">
        <authorList>
            <person name="Kallberg Y."/>
            <person name="Tangrot J."/>
            <person name="Rosling A."/>
        </authorList>
    </citation>
    <scope>NUCLEOTIDE SEQUENCE</scope>
    <source>
        <strain evidence="3">MA453B</strain>
    </source>
</reference>
<evidence type="ECO:0000313" key="3">
    <source>
        <dbReference type="EMBL" id="CAG8580110.1"/>
    </source>
</evidence>
<gene>
    <name evidence="3" type="ORF">DERYTH_LOCUS6645</name>
</gene>
<organism evidence="3 4">
    <name type="scientific">Dentiscutata erythropus</name>
    <dbReference type="NCBI Taxonomy" id="1348616"/>
    <lineage>
        <taxon>Eukaryota</taxon>
        <taxon>Fungi</taxon>
        <taxon>Fungi incertae sedis</taxon>
        <taxon>Mucoromycota</taxon>
        <taxon>Glomeromycotina</taxon>
        <taxon>Glomeromycetes</taxon>
        <taxon>Diversisporales</taxon>
        <taxon>Gigasporaceae</taxon>
        <taxon>Dentiscutata</taxon>
    </lineage>
</organism>
<name>A0A9N9BY56_9GLOM</name>
<keyword evidence="4" id="KW-1185">Reference proteome</keyword>
<dbReference type="EMBL" id="CAJVPY010003053">
    <property type="protein sequence ID" value="CAG8580110.1"/>
    <property type="molecule type" value="Genomic_DNA"/>
</dbReference>
<keyword evidence="2" id="KW-0812">Transmembrane</keyword>
<accession>A0A9N9BY56</accession>
<dbReference type="AlphaFoldDB" id="A0A9N9BY56"/>
<feature type="transmembrane region" description="Helical" evidence="2">
    <location>
        <begin position="150"/>
        <end position="176"/>
    </location>
</feature>
<keyword evidence="2" id="KW-0472">Membrane</keyword>
<evidence type="ECO:0000256" key="2">
    <source>
        <dbReference type="SAM" id="Phobius"/>
    </source>
</evidence>
<sequence length="205" mass="21849">MNEAPVTNPANSTNLVERPVSPANIKDLLNELNKLTRTVPNLSDELPEDHVKIQIDEAQVTNPANSTNLVERPVSPTNIESPVPAPSQNLPDNKSSIPNLVVKQDNNSSKSSEFGVINCLVYILCLPYYICCCLWNCLDNCYGGCSEKKALISFGVLLVVGFIILLIISVLSALGACCGNPVLAGIGDIVLLVIICGICAGCGRN</sequence>
<dbReference type="Proteomes" id="UP000789405">
    <property type="component" value="Unassembled WGS sequence"/>
</dbReference>
<feature type="transmembrane region" description="Helical" evidence="2">
    <location>
        <begin position="114"/>
        <end position="138"/>
    </location>
</feature>
<feature type="transmembrane region" description="Helical" evidence="2">
    <location>
        <begin position="182"/>
        <end position="203"/>
    </location>
</feature>
<evidence type="ECO:0000256" key="1">
    <source>
        <dbReference type="SAM" id="MobiDB-lite"/>
    </source>
</evidence>
<comment type="caution">
    <text evidence="3">The sequence shown here is derived from an EMBL/GenBank/DDBJ whole genome shotgun (WGS) entry which is preliminary data.</text>
</comment>
<protein>
    <submittedName>
        <fullName evidence="3">10022_t:CDS:1</fullName>
    </submittedName>
</protein>
<proteinExistence type="predicted"/>
<keyword evidence="2" id="KW-1133">Transmembrane helix</keyword>